<dbReference type="AlphaFoldDB" id="A0A1Y6D469"/>
<protein>
    <recommendedName>
        <fullName evidence="2">Hydrogenase expression/formation protein</fullName>
    </recommendedName>
</protein>
<dbReference type="EMBL" id="FXAM01000003">
    <property type="protein sequence ID" value="SMF97738.1"/>
    <property type="molecule type" value="Genomic_DNA"/>
</dbReference>
<comment type="similarity">
    <text evidence="1 2">Belongs to the HupG/HyaE family.</text>
</comment>
<dbReference type="PIRSF" id="PIRSF038934">
    <property type="entry name" value="HyaE_HupG"/>
    <property type="match status" value="1"/>
</dbReference>
<dbReference type="InterPro" id="IPR036249">
    <property type="entry name" value="Thioredoxin-like_sf"/>
</dbReference>
<proteinExistence type="inferred from homology"/>
<evidence type="ECO:0000313" key="3">
    <source>
        <dbReference type="EMBL" id="SMF97738.1"/>
    </source>
</evidence>
<dbReference type="RefSeq" id="WP_085216755.1">
    <property type="nucleotide sequence ID" value="NZ_FXAM01000003.1"/>
</dbReference>
<accession>A0A1Y6D469</accession>
<evidence type="ECO:0000313" key="4">
    <source>
        <dbReference type="Proteomes" id="UP000192923"/>
    </source>
</evidence>
<evidence type="ECO:0000256" key="2">
    <source>
        <dbReference type="PIRNR" id="PIRNR038934"/>
    </source>
</evidence>
<dbReference type="OrthoDB" id="6560050at2"/>
<keyword evidence="4" id="KW-1185">Reference proteome</keyword>
<gene>
    <name evidence="3" type="ORF">SAMN02949497_0308</name>
</gene>
<dbReference type="SUPFAM" id="SSF52833">
    <property type="entry name" value="Thioredoxin-like"/>
    <property type="match status" value="1"/>
</dbReference>
<evidence type="ECO:0000256" key="1">
    <source>
        <dbReference type="ARBA" id="ARBA00009004"/>
    </source>
</evidence>
<dbReference type="Proteomes" id="UP000192923">
    <property type="component" value="Unassembled WGS sequence"/>
</dbReference>
<dbReference type="Pfam" id="PF07449">
    <property type="entry name" value="HyaE"/>
    <property type="match status" value="1"/>
</dbReference>
<dbReference type="CDD" id="cd02965">
    <property type="entry name" value="HyaE"/>
    <property type="match status" value="1"/>
</dbReference>
<organism evidence="3 4">
    <name type="scientific">Methylomagnum ishizawai</name>
    <dbReference type="NCBI Taxonomy" id="1760988"/>
    <lineage>
        <taxon>Bacteria</taxon>
        <taxon>Pseudomonadati</taxon>
        <taxon>Pseudomonadota</taxon>
        <taxon>Gammaproteobacteria</taxon>
        <taxon>Methylococcales</taxon>
        <taxon>Methylococcaceae</taxon>
        <taxon>Methylomagnum</taxon>
    </lineage>
</organism>
<sequence length="150" mass="16458">MNDDIPMDRLATLLARLVKHHGLPLLDETGVEVFAAASGVNLLFFPEDPERVPESWDVAAILPELLKGLPESCRVGVVPPANGRLLRERYGFKRWPALVFLRDGGYLGAIEGMKDWAVFLAEARQILSRPASRPPLNLNIPVAGDSPACH</sequence>
<dbReference type="InterPro" id="IPR010893">
    <property type="entry name" value="NiFe-hyd_mat_HyaE"/>
</dbReference>
<reference evidence="3 4" key="1">
    <citation type="submission" date="2016-12" db="EMBL/GenBank/DDBJ databases">
        <authorList>
            <person name="Song W.-J."/>
            <person name="Kurnit D.M."/>
        </authorList>
    </citation>
    <scope>NUCLEOTIDE SEQUENCE [LARGE SCALE GENOMIC DNA]</scope>
    <source>
        <strain evidence="3 4">175</strain>
    </source>
</reference>
<name>A0A1Y6D469_9GAMM</name>
<dbReference type="Gene3D" id="3.40.30.10">
    <property type="entry name" value="Glutaredoxin"/>
    <property type="match status" value="1"/>
</dbReference>
<dbReference type="STRING" id="1760988.SAMN02949497_0308"/>